<sequence length="56" mass="6433">MVDYHPLEKLGDDMAEQSTCRFPFQTKIIKSCISQLGRVDYHLLEKLGDDMAEQST</sequence>
<evidence type="ECO:0000313" key="2">
    <source>
        <dbReference type="Proteomes" id="UP001054252"/>
    </source>
</evidence>
<comment type="caution">
    <text evidence="1">The sequence shown here is derived from an EMBL/GenBank/DDBJ whole genome shotgun (WGS) entry which is preliminary data.</text>
</comment>
<dbReference type="EMBL" id="BPVZ01001699">
    <property type="protein sequence ID" value="GKV53679.1"/>
    <property type="molecule type" value="Genomic_DNA"/>
</dbReference>
<dbReference type="Proteomes" id="UP001054252">
    <property type="component" value="Unassembled WGS sequence"/>
</dbReference>
<gene>
    <name evidence="1" type="ORF">SLEP1_g60196</name>
</gene>
<keyword evidence="2" id="KW-1185">Reference proteome</keyword>
<protein>
    <submittedName>
        <fullName evidence="1">Uncharacterized protein</fullName>
    </submittedName>
</protein>
<accession>A0AAV5MVW0</accession>
<reference evidence="1 2" key="1">
    <citation type="journal article" date="2021" name="Commun. Biol.">
        <title>The genome of Shorea leprosula (Dipterocarpaceae) highlights the ecological relevance of drought in aseasonal tropical rainforests.</title>
        <authorList>
            <person name="Ng K.K.S."/>
            <person name="Kobayashi M.J."/>
            <person name="Fawcett J.A."/>
            <person name="Hatakeyama M."/>
            <person name="Paape T."/>
            <person name="Ng C.H."/>
            <person name="Ang C.C."/>
            <person name="Tnah L.H."/>
            <person name="Lee C.T."/>
            <person name="Nishiyama T."/>
            <person name="Sese J."/>
            <person name="O'Brien M.J."/>
            <person name="Copetti D."/>
            <person name="Mohd Noor M.I."/>
            <person name="Ong R.C."/>
            <person name="Putra M."/>
            <person name="Sireger I.Z."/>
            <person name="Indrioko S."/>
            <person name="Kosugi Y."/>
            <person name="Izuno A."/>
            <person name="Isagi Y."/>
            <person name="Lee S.L."/>
            <person name="Shimizu K.K."/>
        </authorList>
    </citation>
    <scope>NUCLEOTIDE SEQUENCE [LARGE SCALE GENOMIC DNA]</scope>
    <source>
        <strain evidence="1">214</strain>
    </source>
</reference>
<dbReference type="AlphaFoldDB" id="A0AAV5MVW0"/>
<proteinExistence type="predicted"/>
<name>A0AAV5MVW0_9ROSI</name>
<organism evidence="1 2">
    <name type="scientific">Rubroshorea leprosula</name>
    <dbReference type="NCBI Taxonomy" id="152421"/>
    <lineage>
        <taxon>Eukaryota</taxon>
        <taxon>Viridiplantae</taxon>
        <taxon>Streptophyta</taxon>
        <taxon>Embryophyta</taxon>
        <taxon>Tracheophyta</taxon>
        <taxon>Spermatophyta</taxon>
        <taxon>Magnoliopsida</taxon>
        <taxon>eudicotyledons</taxon>
        <taxon>Gunneridae</taxon>
        <taxon>Pentapetalae</taxon>
        <taxon>rosids</taxon>
        <taxon>malvids</taxon>
        <taxon>Malvales</taxon>
        <taxon>Dipterocarpaceae</taxon>
        <taxon>Rubroshorea</taxon>
    </lineage>
</organism>
<evidence type="ECO:0000313" key="1">
    <source>
        <dbReference type="EMBL" id="GKV53679.1"/>
    </source>
</evidence>